<dbReference type="InterPro" id="IPR036615">
    <property type="entry name" value="Mur_ligase_C_dom_sf"/>
</dbReference>
<keyword evidence="10 14" id="KW-0573">Peptidoglycan synthesis</keyword>
<dbReference type="RefSeq" id="WP_012954192.1">
    <property type="nucleotide sequence ID" value="NC_013771.1"/>
</dbReference>
<keyword evidence="12 14" id="KW-0961">Cell wall biogenesis/degradation</keyword>
<dbReference type="STRING" id="1453429.UCYN_08140"/>
<dbReference type="InterPro" id="IPR004101">
    <property type="entry name" value="Mur_ligase_C"/>
</dbReference>
<dbReference type="GO" id="GO:0009252">
    <property type="term" value="P:peptidoglycan biosynthetic process"/>
    <property type="evidence" value="ECO:0007669"/>
    <property type="project" value="UniProtKB-UniRule"/>
</dbReference>
<comment type="similarity">
    <text evidence="14">Belongs to the MurCDEF family.</text>
</comment>
<evidence type="ECO:0000256" key="3">
    <source>
        <dbReference type="ARBA" id="ARBA00012211"/>
    </source>
</evidence>
<evidence type="ECO:0000256" key="8">
    <source>
        <dbReference type="ARBA" id="ARBA00022840"/>
    </source>
</evidence>
<reference evidence="18 19" key="1">
    <citation type="journal article" date="2010" name="Nature">
        <title>Metabolic streamlining in an open-ocean nitrogen-fixing cyanobacterium.</title>
        <authorList>
            <person name="Tripp H.J."/>
            <person name="Bench S.R."/>
            <person name="Turk K.A."/>
            <person name="Foster R.A."/>
            <person name="Desany B.A."/>
            <person name="Niazi F."/>
            <person name="Affourtit J.P."/>
            <person name="Zehr J.P."/>
        </authorList>
    </citation>
    <scope>NUCLEOTIDE SEQUENCE [LARGE SCALE GENOMIC DNA]</scope>
    <source>
        <strain evidence="19">ALOHA</strain>
    </source>
</reference>
<sequence>MGKTIDFSGRPFHFIGIGGIGMSALAHILAKRELPVSGSDLRSTHIIERLQKVGVHIFNHQEATNLELFSCNQKQALKEIPASNHENKTFQNESLVVSEDELSLEQKYLPQVICSTAITNDNSEYLAAKKKGCPVFHRSDILAALISDYKSIGVAGTHGKTTTSSLIGYMLLEAGIDPTIIIGGEVDAWDGNARIGAEKGYLVAEVDESDGSLIKHHPHIGVITNIELDHPDHYQNLDDVINTFQIFAAQCDILVGSLDCEIISSYLSPHITYSLDFNKQADYTVKNLVNDNKGARAEVWERGIYLGKINLTVLGNHNVSNTLAAIAVGRKIGLEFSVIVDSLLNFQSPKRRFEKRGYCNEITFIDDYAHHPSEIKATLSAARSKIDNKLANRIVVIFQPHRYSRTFALLEKFATCFNEADLVVLTDIYSAGEINTNNIYGEDLAKEVSKNHPKVLYFPSLEDLPQKLPELLQPKDLVLFLGAGNLNQIIPHIIDLCRTSK</sequence>
<accession>D3EPV5</accession>
<feature type="binding site" evidence="14">
    <location>
        <begin position="156"/>
        <end position="162"/>
    </location>
    <ligand>
        <name>ATP</name>
        <dbReference type="ChEBI" id="CHEBI:30616"/>
    </ligand>
</feature>
<dbReference type="SUPFAM" id="SSF53623">
    <property type="entry name" value="MurD-like peptide ligases, catalytic domain"/>
    <property type="match status" value="1"/>
</dbReference>
<comment type="catalytic activity">
    <reaction evidence="13 14">
        <text>UDP-N-acetyl-alpha-D-muramate + L-alanine + ATP = UDP-N-acetyl-alpha-D-muramoyl-L-alanine + ADP + phosphate + H(+)</text>
        <dbReference type="Rhea" id="RHEA:23372"/>
        <dbReference type="ChEBI" id="CHEBI:15378"/>
        <dbReference type="ChEBI" id="CHEBI:30616"/>
        <dbReference type="ChEBI" id="CHEBI:43474"/>
        <dbReference type="ChEBI" id="CHEBI:57972"/>
        <dbReference type="ChEBI" id="CHEBI:70757"/>
        <dbReference type="ChEBI" id="CHEBI:83898"/>
        <dbReference type="ChEBI" id="CHEBI:456216"/>
        <dbReference type="EC" id="6.3.2.8"/>
    </reaction>
</comment>
<dbReference type="HOGENOM" id="CLU_028104_2_2_3"/>
<comment type="function">
    <text evidence="14">Cell wall formation.</text>
</comment>
<evidence type="ECO:0000256" key="7">
    <source>
        <dbReference type="ARBA" id="ARBA00022741"/>
    </source>
</evidence>
<feature type="domain" description="Mur ligase C-terminal" evidence="16">
    <location>
        <begin position="351"/>
        <end position="484"/>
    </location>
</feature>
<dbReference type="HAMAP" id="MF_00046">
    <property type="entry name" value="MurC"/>
    <property type="match status" value="1"/>
</dbReference>
<dbReference type="Proteomes" id="UP000001405">
    <property type="component" value="Chromosome"/>
</dbReference>
<evidence type="ECO:0000256" key="1">
    <source>
        <dbReference type="ARBA" id="ARBA00004496"/>
    </source>
</evidence>
<evidence type="ECO:0000256" key="9">
    <source>
        <dbReference type="ARBA" id="ARBA00022960"/>
    </source>
</evidence>
<keyword evidence="11 14" id="KW-0131">Cell cycle</keyword>
<evidence type="ECO:0000256" key="11">
    <source>
        <dbReference type="ARBA" id="ARBA00023306"/>
    </source>
</evidence>
<dbReference type="UniPathway" id="UPA00219"/>
<dbReference type="InterPro" id="IPR005758">
    <property type="entry name" value="UDP-N-AcMur_Ala_ligase_MurC"/>
</dbReference>
<dbReference type="PANTHER" id="PTHR43445">
    <property type="entry name" value="UDP-N-ACETYLMURAMATE--L-ALANINE LIGASE-RELATED"/>
    <property type="match status" value="1"/>
</dbReference>
<dbReference type="GO" id="GO:0005524">
    <property type="term" value="F:ATP binding"/>
    <property type="evidence" value="ECO:0007669"/>
    <property type="project" value="UniProtKB-UniRule"/>
</dbReference>
<evidence type="ECO:0000256" key="14">
    <source>
        <dbReference type="HAMAP-Rule" id="MF_00046"/>
    </source>
</evidence>
<dbReference type="NCBIfam" id="TIGR01082">
    <property type="entry name" value="murC"/>
    <property type="match status" value="1"/>
</dbReference>
<dbReference type="Gene3D" id="3.40.1190.10">
    <property type="entry name" value="Mur-like, catalytic domain"/>
    <property type="match status" value="1"/>
</dbReference>
<comment type="subcellular location">
    <subcellularLocation>
        <location evidence="1 14">Cytoplasm</location>
    </subcellularLocation>
</comment>
<dbReference type="KEGG" id="cyu:UCYN_08140"/>
<evidence type="ECO:0000256" key="6">
    <source>
        <dbReference type="ARBA" id="ARBA00022618"/>
    </source>
</evidence>
<dbReference type="Gene3D" id="3.90.190.20">
    <property type="entry name" value="Mur ligase, C-terminal domain"/>
    <property type="match status" value="1"/>
</dbReference>
<organism evidence="19">
    <name type="scientific">Atelocyanobacterium thalassa (isolate ALOHA)</name>
    <dbReference type="NCBI Taxonomy" id="1453429"/>
    <lineage>
        <taxon>Bacteria</taxon>
        <taxon>Bacillati</taxon>
        <taxon>Cyanobacteriota</taxon>
        <taxon>Cyanophyceae</taxon>
        <taxon>Oscillatoriophycideae</taxon>
        <taxon>Chroococcales</taxon>
        <taxon>Aphanothecaceae</taxon>
        <taxon>Candidatus Atelocyanobacterium</taxon>
        <taxon>Candidatus Atelocyanobacterium thalassae</taxon>
    </lineage>
</organism>
<dbReference type="Pfam" id="PF01225">
    <property type="entry name" value="Mur_ligase"/>
    <property type="match status" value="1"/>
</dbReference>
<evidence type="ECO:0000313" key="19">
    <source>
        <dbReference type="Proteomes" id="UP000001405"/>
    </source>
</evidence>
<dbReference type="EMBL" id="CP001842">
    <property type="protein sequence ID" value="ADB95505.1"/>
    <property type="molecule type" value="Genomic_DNA"/>
</dbReference>
<comment type="pathway">
    <text evidence="2 14">Cell wall biogenesis; peptidoglycan biosynthesis.</text>
</comment>
<dbReference type="InterPro" id="IPR013221">
    <property type="entry name" value="Mur_ligase_cen"/>
</dbReference>
<protein>
    <recommendedName>
        <fullName evidence="3 14">UDP-N-acetylmuramate--L-alanine ligase</fullName>
        <ecNumber evidence="3 14">6.3.2.8</ecNumber>
    </recommendedName>
    <alternativeName>
        <fullName evidence="14">UDP-N-acetylmuramoyl-L-alanine synthetase</fullName>
    </alternativeName>
</protein>
<keyword evidence="9 14" id="KW-0133">Cell shape</keyword>
<dbReference type="GO" id="GO:0008763">
    <property type="term" value="F:UDP-N-acetylmuramate-L-alanine ligase activity"/>
    <property type="evidence" value="ECO:0007669"/>
    <property type="project" value="UniProtKB-UniRule"/>
</dbReference>
<dbReference type="PATRIC" id="fig|713887.8.peg.761"/>
<evidence type="ECO:0000256" key="12">
    <source>
        <dbReference type="ARBA" id="ARBA00023316"/>
    </source>
</evidence>
<gene>
    <name evidence="14" type="primary">murC</name>
    <name evidence="18" type="ordered locus">UCYN_08140</name>
</gene>
<dbReference type="Pfam" id="PF08245">
    <property type="entry name" value="Mur_ligase_M"/>
    <property type="match status" value="1"/>
</dbReference>
<dbReference type="EC" id="6.3.2.8" evidence="3 14"/>
<dbReference type="SUPFAM" id="SSF51984">
    <property type="entry name" value="MurCD N-terminal domain"/>
    <property type="match status" value="1"/>
</dbReference>
<dbReference type="SUPFAM" id="SSF53244">
    <property type="entry name" value="MurD-like peptide ligases, peptide-binding domain"/>
    <property type="match status" value="1"/>
</dbReference>
<dbReference type="Pfam" id="PF02875">
    <property type="entry name" value="Mur_ligase_C"/>
    <property type="match status" value="1"/>
</dbReference>
<keyword evidence="6 14" id="KW-0132">Cell division</keyword>
<name>D3EPV5_ATETH</name>
<dbReference type="PANTHER" id="PTHR43445:SF3">
    <property type="entry name" value="UDP-N-ACETYLMURAMATE--L-ALANINE LIGASE"/>
    <property type="match status" value="1"/>
</dbReference>
<dbReference type="AlphaFoldDB" id="D3EPV5"/>
<keyword evidence="5 14" id="KW-0436">Ligase</keyword>
<evidence type="ECO:0000256" key="13">
    <source>
        <dbReference type="ARBA" id="ARBA00047833"/>
    </source>
</evidence>
<dbReference type="InterPro" id="IPR036565">
    <property type="entry name" value="Mur-like_cat_sf"/>
</dbReference>
<dbReference type="GO" id="GO:0008360">
    <property type="term" value="P:regulation of cell shape"/>
    <property type="evidence" value="ECO:0007669"/>
    <property type="project" value="UniProtKB-KW"/>
</dbReference>
<dbReference type="GO" id="GO:0005737">
    <property type="term" value="C:cytoplasm"/>
    <property type="evidence" value="ECO:0007669"/>
    <property type="project" value="UniProtKB-SubCell"/>
</dbReference>
<evidence type="ECO:0000256" key="4">
    <source>
        <dbReference type="ARBA" id="ARBA00022490"/>
    </source>
</evidence>
<keyword evidence="19" id="KW-1185">Reference proteome</keyword>
<dbReference type="InterPro" id="IPR000713">
    <property type="entry name" value="Mur_ligase_N"/>
</dbReference>
<proteinExistence type="inferred from homology"/>
<evidence type="ECO:0000256" key="2">
    <source>
        <dbReference type="ARBA" id="ARBA00004752"/>
    </source>
</evidence>
<dbReference type="InterPro" id="IPR050061">
    <property type="entry name" value="MurCDEF_pg_biosynth"/>
</dbReference>
<dbReference type="Gene3D" id="3.40.50.720">
    <property type="entry name" value="NAD(P)-binding Rossmann-like Domain"/>
    <property type="match status" value="1"/>
</dbReference>
<evidence type="ECO:0000313" key="18">
    <source>
        <dbReference type="EMBL" id="ADB95505.1"/>
    </source>
</evidence>
<evidence type="ECO:0000259" key="16">
    <source>
        <dbReference type="Pfam" id="PF02875"/>
    </source>
</evidence>
<dbReference type="OrthoDB" id="9804126at2"/>
<evidence type="ECO:0000259" key="17">
    <source>
        <dbReference type="Pfam" id="PF08245"/>
    </source>
</evidence>
<feature type="domain" description="Mur ligase central" evidence="17">
    <location>
        <begin position="154"/>
        <end position="328"/>
    </location>
</feature>
<feature type="domain" description="Mur ligase N-terminal catalytic" evidence="15">
    <location>
        <begin position="12"/>
        <end position="149"/>
    </location>
</feature>
<dbReference type="GO" id="GO:0071555">
    <property type="term" value="P:cell wall organization"/>
    <property type="evidence" value="ECO:0007669"/>
    <property type="project" value="UniProtKB-KW"/>
</dbReference>
<dbReference type="GO" id="GO:0051301">
    <property type="term" value="P:cell division"/>
    <property type="evidence" value="ECO:0007669"/>
    <property type="project" value="UniProtKB-KW"/>
</dbReference>
<keyword evidence="7 14" id="KW-0547">Nucleotide-binding</keyword>
<evidence type="ECO:0000256" key="5">
    <source>
        <dbReference type="ARBA" id="ARBA00022598"/>
    </source>
</evidence>
<evidence type="ECO:0000256" key="10">
    <source>
        <dbReference type="ARBA" id="ARBA00022984"/>
    </source>
</evidence>
<evidence type="ECO:0000259" key="15">
    <source>
        <dbReference type="Pfam" id="PF01225"/>
    </source>
</evidence>
<keyword evidence="4 14" id="KW-0963">Cytoplasm</keyword>
<keyword evidence="8 14" id="KW-0067">ATP-binding</keyword>